<feature type="transmembrane region" description="Helical" evidence="9">
    <location>
        <begin position="479"/>
        <end position="501"/>
    </location>
</feature>
<feature type="transmembrane region" description="Helical" evidence="9">
    <location>
        <begin position="328"/>
        <end position="347"/>
    </location>
</feature>
<evidence type="ECO:0000256" key="4">
    <source>
        <dbReference type="ARBA" id="ARBA00017435"/>
    </source>
</evidence>
<keyword evidence="5" id="KW-0926">Vacuole</keyword>
<protein>
    <recommendedName>
        <fullName evidence="4">Vacuolar membrane protease</fullName>
    </recommendedName>
    <alternativeName>
        <fullName evidence="8">FXNA-related family protease 1</fullName>
    </alternativeName>
</protein>
<sequence length="761" mass="86197">MKKTPSYIIIILMAAAIYWGFYTSTPSYDPDTESTLNEFSVDRALAHVQQLSKEPHALGFPAHQSAKMYVFDQLNKMGLSPVTQTGYALGKGNNLSKPTNIIAKIEGTEQGKSLLVLSHYDSNPHSSLGASDAASGVATILEGVRAFLSKKIRPTNDIIILFTDSEELGLNGAELFANQHPWAKNIGLVLNFEARGSGGPSYTFIETNRGNQNLISEFIAARPEHPMANSLYYSIYKMLPNDTDLTVFRENLDIDGFNFAFIDDHFDYHTAQDSFERLDRTSLAHQGSYLMPLLEHFSQANLNQLKSLNDHVYFNMPFFHVVTYPFDWIMPLLFIAILFFVALLIRGIQKKSLSLKKSLLGFIPLLVTLLLNGLVGYFAWPFLKWVYPSYNDILHGFTYNGYLYILAFALFSLAICMFVYHRYHEIGIRNLLVAPLVLWLVICTLVAIYLPGASFFIVPVFCLLAMWLTLINQKDPHTLLLLFLALPALWLYTPFIKGFAVGLGLKMLVASTLMLTLTFFLISPVLASYRFSKGWSKVFFTGFFICLIVAHIDSGFDEDRKRPSSLVYVSDNDSKKAYWGSYDNVLTEWNEDYFINQDSMPLRLKSKILSSKYGTAFQQVSEAPKINLEKPKIETLKDTIIGEKRIIEVCLTPQRVVNRLDVYLDGADLLTANVNGQELSTYDLPKNSSGRLFTHYLTPDEYTELQLSMAKNQKPKLTFFESSNDLLTNQELNIEERPEHQMPMPFVVNDAIINITTVSYE</sequence>
<feature type="transmembrane region" description="Helical" evidence="9">
    <location>
        <begin position="432"/>
        <end position="450"/>
    </location>
</feature>
<comment type="similarity">
    <text evidence="3">Belongs to the peptidase M28 family.</text>
</comment>
<dbReference type="Pfam" id="PF04389">
    <property type="entry name" value="Peptidase_M28"/>
    <property type="match status" value="1"/>
</dbReference>
<evidence type="ECO:0000256" key="1">
    <source>
        <dbReference type="ARBA" id="ARBA00003273"/>
    </source>
</evidence>
<dbReference type="RefSeq" id="WP_121847441.1">
    <property type="nucleotide sequence ID" value="NZ_CP032050.1"/>
</dbReference>
<keyword evidence="12" id="KW-1185">Reference proteome</keyword>
<dbReference type="SUPFAM" id="SSF53187">
    <property type="entry name" value="Zn-dependent exopeptidases"/>
    <property type="match status" value="1"/>
</dbReference>
<dbReference type="Proteomes" id="UP000276309">
    <property type="component" value="Chromosome"/>
</dbReference>
<dbReference type="InterPro" id="IPR045175">
    <property type="entry name" value="M28_fam"/>
</dbReference>
<name>A0A3G2L2A4_9FLAO</name>
<feature type="domain" description="Peptidase M28" evidence="10">
    <location>
        <begin position="100"/>
        <end position="289"/>
    </location>
</feature>
<organism evidence="11 12">
    <name type="scientific">Euzebyella marina</name>
    <dbReference type="NCBI Taxonomy" id="1761453"/>
    <lineage>
        <taxon>Bacteria</taxon>
        <taxon>Pseudomonadati</taxon>
        <taxon>Bacteroidota</taxon>
        <taxon>Flavobacteriia</taxon>
        <taxon>Flavobacteriales</taxon>
        <taxon>Flavobacteriaceae</taxon>
        <taxon>Euzebyella</taxon>
    </lineage>
</organism>
<evidence type="ECO:0000256" key="7">
    <source>
        <dbReference type="ARBA" id="ARBA00023180"/>
    </source>
</evidence>
<gene>
    <name evidence="11" type="ORF">D1013_02825</name>
</gene>
<accession>A0A3G2L2A4</accession>
<evidence type="ECO:0000256" key="2">
    <source>
        <dbReference type="ARBA" id="ARBA00004128"/>
    </source>
</evidence>
<evidence type="ECO:0000313" key="11">
    <source>
        <dbReference type="EMBL" id="AYN66389.1"/>
    </source>
</evidence>
<evidence type="ECO:0000259" key="10">
    <source>
        <dbReference type="Pfam" id="PF04389"/>
    </source>
</evidence>
<keyword evidence="9" id="KW-0812">Transmembrane</keyword>
<dbReference type="KEGG" id="emar:D1013_02825"/>
<reference evidence="11 12" key="1">
    <citation type="submission" date="2018-08" db="EMBL/GenBank/DDBJ databases">
        <title>The reduced genetic potential of extracellular carbohydrate catabolism in Euzebyella marina RN62, a Flavobacteriia bacterium isolated from the hadal water.</title>
        <authorList>
            <person name="Xue C."/>
        </authorList>
    </citation>
    <scope>NUCLEOTIDE SEQUENCE [LARGE SCALE GENOMIC DNA]</scope>
    <source>
        <strain evidence="11 12">RN62</strain>
    </source>
</reference>
<evidence type="ECO:0000256" key="6">
    <source>
        <dbReference type="ARBA" id="ARBA00022989"/>
    </source>
</evidence>
<dbReference type="PANTHER" id="PTHR12147">
    <property type="entry name" value="METALLOPEPTIDASE M28 FAMILY MEMBER"/>
    <property type="match status" value="1"/>
</dbReference>
<dbReference type="GO" id="GO:0006508">
    <property type="term" value="P:proteolysis"/>
    <property type="evidence" value="ECO:0007669"/>
    <property type="project" value="InterPro"/>
</dbReference>
<evidence type="ECO:0000313" key="12">
    <source>
        <dbReference type="Proteomes" id="UP000276309"/>
    </source>
</evidence>
<feature type="transmembrane region" description="Helical" evidence="9">
    <location>
        <begin position="7"/>
        <end position="24"/>
    </location>
</feature>
<evidence type="ECO:0000256" key="3">
    <source>
        <dbReference type="ARBA" id="ARBA00010918"/>
    </source>
</evidence>
<dbReference type="EMBL" id="CP032050">
    <property type="protein sequence ID" value="AYN66389.1"/>
    <property type="molecule type" value="Genomic_DNA"/>
</dbReference>
<feature type="transmembrane region" description="Helical" evidence="9">
    <location>
        <begin position="507"/>
        <end position="526"/>
    </location>
</feature>
<evidence type="ECO:0000256" key="9">
    <source>
        <dbReference type="SAM" id="Phobius"/>
    </source>
</evidence>
<comment type="subcellular location">
    <subcellularLocation>
        <location evidence="2">Vacuole membrane</location>
        <topology evidence="2">Multi-pass membrane protein</topology>
    </subcellularLocation>
</comment>
<feature type="transmembrane region" description="Helical" evidence="9">
    <location>
        <begin position="538"/>
        <end position="556"/>
    </location>
</feature>
<dbReference type="AlphaFoldDB" id="A0A3G2L2A4"/>
<dbReference type="PANTHER" id="PTHR12147:SF58">
    <property type="entry name" value="VACUOLAR MEMBRANE PROTEASE"/>
    <property type="match status" value="1"/>
</dbReference>
<keyword evidence="9" id="KW-0472">Membrane</keyword>
<feature type="transmembrane region" description="Helical" evidence="9">
    <location>
        <begin position="456"/>
        <end position="472"/>
    </location>
</feature>
<dbReference type="GO" id="GO:0005774">
    <property type="term" value="C:vacuolar membrane"/>
    <property type="evidence" value="ECO:0007669"/>
    <property type="project" value="UniProtKB-SubCell"/>
</dbReference>
<proteinExistence type="inferred from homology"/>
<keyword evidence="7" id="KW-0325">Glycoprotein</keyword>
<dbReference type="InterPro" id="IPR007484">
    <property type="entry name" value="Peptidase_M28"/>
</dbReference>
<feature type="transmembrane region" description="Helical" evidence="9">
    <location>
        <begin position="359"/>
        <end position="382"/>
    </location>
</feature>
<dbReference type="OrthoDB" id="9778250at2"/>
<comment type="function">
    <text evidence="1">May be involved in vacuolar sorting and osmoregulation.</text>
</comment>
<dbReference type="GO" id="GO:0008235">
    <property type="term" value="F:metalloexopeptidase activity"/>
    <property type="evidence" value="ECO:0007669"/>
    <property type="project" value="InterPro"/>
</dbReference>
<evidence type="ECO:0000256" key="5">
    <source>
        <dbReference type="ARBA" id="ARBA00022554"/>
    </source>
</evidence>
<keyword evidence="6 9" id="KW-1133">Transmembrane helix</keyword>
<dbReference type="Gene3D" id="3.40.630.10">
    <property type="entry name" value="Zn peptidases"/>
    <property type="match status" value="1"/>
</dbReference>
<evidence type="ECO:0000256" key="8">
    <source>
        <dbReference type="ARBA" id="ARBA00031512"/>
    </source>
</evidence>
<feature type="transmembrane region" description="Helical" evidence="9">
    <location>
        <begin position="402"/>
        <end position="420"/>
    </location>
</feature>